<dbReference type="InterPro" id="IPR036188">
    <property type="entry name" value="FAD/NAD-bd_sf"/>
</dbReference>
<dbReference type="Gene3D" id="3.50.50.100">
    <property type="match status" value="1"/>
</dbReference>
<dbReference type="EMBL" id="JAACJJ010000015">
    <property type="protein sequence ID" value="KAF5325123.1"/>
    <property type="molecule type" value="Genomic_DNA"/>
</dbReference>
<evidence type="ECO:0000256" key="4">
    <source>
        <dbReference type="ARBA" id="ARBA00023002"/>
    </source>
</evidence>
<dbReference type="GO" id="GO:0050660">
    <property type="term" value="F:flavin adenine dinucleotide binding"/>
    <property type="evidence" value="ECO:0007669"/>
    <property type="project" value="TreeGrafter"/>
</dbReference>
<accession>A0A8H5F6K9</accession>
<dbReference type="SUPFAM" id="SSF51905">
    <property type="entry name" value="FAD/NAD(P)-binding domain"/>
    <property type="match status" value="1"/>
</dbReference>
<dbReference type="PRINTS" id="PR00368">
    <property type="entry name" value="FADPNR"/>
</dbReference>
<dbReference type="PANTHER" id="PTHR43735:SF3">
    <property type="entry name" value="FERROPTOSIS SUPPRESSOR PROTEIN 1"/>
    <property type="match status" value="1"/>
</dbReference>
<reference evidence="6 7" key="1">
    <citation type="journal article" date="2020" name="ISME J.">
        <title>Uncovering the hidden diversity of litter-decomposition mechanisms in mushroom-forming fungi.</title>
        <authorList>
            <person name="Floudas D."/>
            <person name="Bentzer J."/>
            <person name="Ahren D."/>
            <person name="Johansson T."/>
            <person name="Persson P."/>
            <person name="Tunlid A."/>
        </authorList>
    </citation>
    <scope>NUCLEOTIDE SEQUENCE [LARGE SCALE GENOMIC DNA]</scope>
    <source>
        <strain evidence="6 7">CBS 101986</strain>
    </source>
</reference>
<comment type="similarity">
    <text evidence="1">Belongs to the FAD-dependent oxidoreductase family.</text>
</comment>
<dbReference type="Proteomes" id="UP000567179">
    <property type="component" value="Unassembled WGS sequence"/>
</dbReference>
<name>A0A8H5F6K9_9AGAR</name>
<dbReference type="PANTHER" id="PTHR43735">
    <property type="entry name" value="APOPTOSIS-INDUCING FACTOR 1"/>
    <property type="match status" value="1"/>
</dbReference>
<feature type="domain" description="FAD/NAD(P)-binding" evidence="5">
    <location>
        <begin position="8"/>
        <end position="292"/>
    </location>
</feature>
<evidence type="ECO:0000313" key="7">
    <source>
        <dbReference type="Proteomes" id="UP000567179"/>
    </source>
</evidence>
<evidence type="ECO:0000259" key="5">
    <source>
        <dbReference type="Pfam" id="PF07992"/>
    </source>
</evidence>
<evidence type="ECO:0000256" key="2">
    <source>
        <dbReference type="ARBA" id="ARBA00022630"/>
    </source>
</evidence>
<dbReference type="GO" id="GO:0005737">
    <property type="term" value="C:cytoplasm"/>
    <property type="evidence" value="ECO:0007669"/>
    <property type="project" value="TreeGrafter"/>
</dbReference>
<keyword evidence="7" id="KW-1185">Reference proteome</keyword>
<dbReference type="InterPro" id="IPR023753">
    <property type="entry name" value="FAD/NAD-binding_dom"/>
</dbReference>
<keyword evidence="3" id="KW-0274">FAD</keyword>
<dbReference type="AlphaFoldDB" id="A0A8H5F6K9"/>
<dbReference type="GO" id="GO:0004174">
    <property type="term" value="F:electron-transferring-flavoprotein dehydrogenase activity"/>
    <property type="evidence" value="ECO:0007669"/>
    <property type="project" value="TreeGrafter"/>
</dbReference>
<gene>
    <name evidence="6" type="ORF">D9619_010036</name>
</gene>
<proteinExistence type="inferred from homology"/>
<keyword evidence="2" id="KW-0285">Flavoprotein</keyword>
<organism evidence="6 7">
    <name type="scientific">Psilocybe cf. subviscida</name>
    <dbReference type="NCBI Taxonomy" id="2480587"/>
    <lineage>
        <taxon>Eukaryota</taxon>
        <taxon>Fungi</taxon>
        <taxon>Dikarya</taxon>
        <taxon>Basidiomycota</taxon>
        <taxon>Agaricomycotina</taxon>
        <taxon>Agaricomycetes</taxon>
        <taxon>Agaricomycetidae</taxon>
        <taxon>Agaricales</taxon>
        <taxon>Agaricineae</taxon>
        <taxon>Strophariaceae</taxon>
        <taxon>Psilocybe</taxon>
    </lineage>
</organism>
<protein>
    <recommendedName>
        <fullName evidence="5">FAD/NAD(P)-binding domain-containing protein</fullName>
    </recommendedName>
</protein>
<evidence type="ECO:0000256" key="1">
    <source>
        <dbReference type="ARBA" id="ARBA00006442"/>
    </source>
</evidence>
<comment type="caution">
    <text evidence="6">The sequence shown here is derived from an EMBL/GenBank/DDBJ whole genome shotgun (WGS) entry which is preliminary data.</text>
</comment>
<keyword evidence="4" id="KW-0560">Oxidoreductase</keyword>
<sequence length="370" mass="39308">MSNSTRKNVVVVGGGTGGATLIRILSKFLDASKYNLVLVDARESLILTPATIRLPVANPDGLEDRVFVPLKDIFINGNGTFRQGTVTAIDPSAGDSAVVLDDGDRVPYDVLALSPGATWYGSFDFSGDIKARWAEDRENLKNAQNVVIVGAGAVGIELSGEIKSEYPHKSVTVVQGSSSVLNDAYPAKYRKALQDAMTAKKITFVPNEYIDDLRVQSDGQVKTRSGKGIKADLVIPAYGPKPNTGFIAESLGPDVLSPNKYVKVQPTLQLVNHPNIFVIGDAVDNTEQKQAAKTVAHAAVAGGNIVALLEGKVLKPYKGSAEMIVITLGKEGGRGYLGVLWGIILGNWAVKSIKAKTLLVSSMRATYGLS</sequence>
<dbReference type="OrthoDB" id="202203at2759"/>
<dbReference type="Pfam" id="PF07992">
    <property type="entry name" value="Pyr_redox_2"/>
    <property type="match status" value="1"/>
</dbReference>
<evidence type="ECO:0000313" key="6">
    <source>
        <dbReference type="EMBL" id="KAF5325123.1"/>
    </source>
</evidence>
<evidence type="ECO:0000256" key="3">
    <source>
        <dbReference type="ARBA" id="ARBA00022827"/>
    </source>
</evidence>
<dbReference type="PRINTS" id="PR00469">
    <property type="entry name" value="PNDRDTASEII"/>
</dbReference>